<dbReference type="InterPro" id="IPR025558">
    <property type="entry name" value="DUF4283"/>
</dbReference>
<organism evidence="3 4">
    <name type="scientific">Centaurea solstitialis</name>
    <name type="common">yellow star-thistle</name>
    <dbReference type="NCBI Taxonomy" id="347529"/>
    <lineage>
        <taxon>Eukaryota</taxon>
        <taxon>Viridiplantae</taxon>
        <taxon>Streptophyta</taxon>
        <taxon>Embryophyta</taxon>
        <taxon>Tracheophyta</taxon>
        <taxon>Spermatophyta</taxon>
        <taxon>Magnoliopsida</taxon>
        <taxon>eudicotyledons</taxon>
        <taxon>Gunneridae</taxon>
        <taxon>Pentapetalae</taxon>
        <taxon>asterids</taxon>
        <taxon>campanulids</taxon>
        <taxon>Asterales</taxon>
        <taxon>Asteraceae</taxon>
        <taxon>Carduoideae</taxon>
        <taxon>Cardueae</taxon>
        <taxon>Centaureinae</taxon>
        <taxon>Centaurea</taxon>
    </lineage>
</organism>
<feature type="region of interest" description="Disordered" evidence="1">
    <location>
        <begin position="287"/>
        <end position="323"/>
    </location>
</feature>
<sequence>MTLDIYSNKSYGLSDVILNDQGYFFFKFNSEQGLNFVFENGPWLFNGMPIFIQKWQPGLCFDKSEPKKIPLWVNIYGLPLDVWDYEIISYIASVVGEPISVDRYSDTLMRFVKLKPACLARPHTVAELKIDKPLPSVSCIGESSKAKVNDDGFKFPKRKPKPKPKIAPLKVGGQKPKVAFNTGIKINQRYVHKLTQPSIDPLDKGKAKLVDDTSSKVLKIETEKMPSPIKVDDFVENRGVGLEPVIVNSWSKQKLDYFIGRWEKVYGKELDGKLRGFTLSERVVIPNDVGDESESDDEVSSDQGGFMDDMAKETPYGTWLRQK</sequence>
<proteinExistence type="predicted"/>
<feature type="compositionally biased region" description="Acidic residues" evidence="1">
    <location>
        <begin position="289"/>
        <end position="300"/>
    </location>
</feature>
<accession>A0AA38T7J6</accession>
<dbReference type="PANTHER" id="PTHR31286:SF180">
    <property type="entry name" value="OS10G0362600 PROTEIN"/>
    <property type="match status" value="1"/>
</dbReference>
<keyword evidence="4" id="KW-1185">Reference proteome</keyword>
<evidence type="ECO:0000313" key="4">
    <source>
        <dbReference type="Proteomes" id="UP001172457"/>
    </source>
</evidence>
<evidence type="ECO:0000256" key="1">
    <source>
        <dbReference type="SAM" id="MobiDB-lite"/>
    </source>
</evidence>
<gene>
    <name evidence="3" type="ORF">OSB04_009578</name>
</gene>
<protein>
    <recommendedName>
        <fullName evidence="2">DUF4283 domain-containing protein</fullName>
    </recommendedName>
</protein>
<dbReference type="Pfam" id="PF14111">
    <property type="entry name" value="DUF4283"/>
    <property type="match status" value="1"/>
</dbReference>
<dbReference type="Proteomes" id="UP001172457">
    <property type="component" value="Chromosome 3"/>
</dbReference>
<reference evidence="3" key="1">
    <citation type="submission" date="2023-03" db="EMBL/GenBank/DDBJ databases">
        <title>Chromosome-scale reference genome and RAD-based genetic map of yellow starthistle (Centaurea solstitialis) reveal putative structural variation and QTLs associated with invader traits.</title>
        <authorList>
            <person name="Reatini B."/>
            <person name="Cang F.A."/>
            <person name="Jiang Q."/>
            <person name="Mckibben M.T.W."/>
            <person name="Barker M.S."/>
            <person name="Rieseberg L.H."/>
            <person name="Dlugosch K.M."/>
        </authorList>
    </citation>
    <scope>NUCLEOTIDE SEQUENCE</scope>
    <source>
        <strain evidence="3">CAN-66</strain>
        <tissue evidence="3">Leaf</tissue>
    </source>
</reference>
<feature type="domain" description="DUF4283" evidence="2">
    <location>
        <begin position="16"/>
        <end position="61"/>
    </location>
</feature>
<evidence type="ECO:0000313" key="3">
    <source>
        <dbReference type="EMBL" id="KAJ9554964.1"/>
    </source>
</evidence>
<dbReference type="InterPro" id="IPR040256">
    <property type="entry name" value="At4g02000-like"/>
</dbReference>
<dbReference type="PANTHER" id="PTHR31286">
    <property type="entry name" value="GLYCINE-RICH CELL WALL STRUCTURAL PROTEIN 1.8-LIKE"/>
    <property type="match status" value="1"/>
</dbReference>
<name>A0AA38T7J6_9ASTR</name>
<evidence type="ECO:0000259" key="2">
    <source>
        <dbReference type="Pfam" id="PF14111"/>
    </source>
</evidence>
<dbReference type="AlphaFoldDB" id="A0AA38T7J6"/>
<dbReference type="EMBL" id="JARYMX010000003">
    <property type="protein sequence ID" value="KAJ9554964.1"/>
    <property type="molecule type" value="Genomic_DNA"/>
</dbReference>
<comment type="caution">
    <text evidence="3">The sequence shown here is derived from an EMBL/GenBank/DDBJ whole genome shotgun (WGS) entry which is preliminary data.</text>
</comment>